<dbReference type="PROSITE" id="PS51482">
    <property type="entry name" value="DEGV"/>
    <property type="match status" value="1"/>
</dbReference>
<accession>A0A8I0DNF5</accession>
<dbReference type="PANTHER" id="PTHR33434:SF3">
    <property type="entry name" value="DEGV DOMAIN-CONTAINING PROTEIN YITS"/>
    <property type="match status" value="1"/>
</dbReference>
<dbReference type="NCBIfam" id="TIGR00762">
    <property type="entry name" value="DegV"/>
    <property type="match status" value="1"/>
</dbReference>
<keyword evidence="2" id="KW-0446">Lipid-binding</keyword>
<dbReference type="InterPro" id="IPR050270">
    <property type="entry name" value="DegV_domain_contain"/>
</dbReference>
<dbReference type="AlphaFoldDB" id="A0A8I0DNF5"/>
<dbReference type="Gene3D" id="2.20.28.50">
    <property type="entry name" value="degv family protein"/>
    <property type="match status" value="1"/>
</dbReference>
<dbReference type="SUPFAM" id="SSF82549">
    <property type="entry name" value="DAK1/DegV-like"/>
    <property type="match status" value="1"/>
</dbReference>
<dbReference type="Proteomes" id="UP000662088">
    <property type="component" value="Unassembled WGS sequence"/>
</dbReference>
<dbReference type="Pfam" id="PF02645">
    <property type="entry name" value="DegV"/>
    <property type="match status" value="1"/>
</dbReference>
<comment type="function">
    <text evidence="1">May bind long-chain fatty acids, such as palmitate, and may play a role in lipid transport or fatty acid metabolism.</text>
</comment>
<dbReference type="RefSeq" id="WP_186835038.1">
    <property type="nucleotide sequence ID" value="NZ_JACOOQ010000009.1"/>
</dbReference>
<evidence type="ECO:0000313" key="4">
    <source>
        <dbReference type="Proteomes" id="UP000662088"/>
    </source>
</evidence>
<dbReference type="InterPro" id="IPR003797">
    <property type="entry name" value="DegV"/>
</dbReference>
<dbReference type="Gene3D" id="3.40.50.10440">
    <property type="entry name" value="Dihydroxyacetone kinase, domain 1"/>
    <property type="match status" value="1"/>
</dbReference>
<name>A0A8I0DNF5_9CLOT</name>
<evidence type="ECO:0000313" key="3">
    <source>
        <dbReference type="EMBL" id="MBC5640105.1"/>
    </source>
</evidence>
<dbReference type="PANTHER" id="PTHR33434">
    <property type="entry name" value="DEGV DOMAIN-CONTAINING PROTEIN DR_1986-RELATED"/>
    <property type="match status" value="1"/>
</dbReference>
<keyword evidence="4" id="KW-1185">Reference proteome</keyword>
<sequence>MTIKIVTDSSCDLGIDFVKKNNIEFVPLLLNLDGENIEDDLGKSLGYREFYDKLREGSMPSTSQINIYTFEEKFRKLLNEGYEILYVGLSSALSGTFNSANMARNNILEENPNAKISVVDSLSVSMGVGMLVKKSCDMIEEGKDLEYITTWIEENKNKVIHSILVDDLKHLKRGGRISASTAAVGSLLNIKPILKIDNNGAVEATEKIKGKKKALKYLATVVKEKALNIESETLYIMHGDALEEAQALKDIILQELNFKEIKIQYIGTVIGSHGGPGTIATIFWGNER</sequence>
<dbReference type="InterPro" id="IPR043168">
    <property type="entry name" value="DegV_C"/>
</dbReference>
<protein>
    <submittedName>
        <fullName evidence="3">DegV family protein</fullName>
    </submittedName>
</protein>
<evidence type="ECO:0000256" key="2">
    <source>
        <dbReference type="ARBA" id="ARBA00023121"/>
    </source>
</evidence>
<dbReference type="GO" id="GO:0008289">
    <property type="term" value="F:lipid binding"/>
    <property type="evidence" value="ECO:0007669"/>
    <property type="project" value="UniProtKB-KW"/>
</dbReference>
<dbReference type="EMBL" id="JACOOQ010000009">
    <property type="protein sequence ID" value="MBC5640105.1"/>
    <property type="molecule type" value="Genomic_DNA"/>
</dbReference>
<reference evidence="3" key="1">
    <citation type="submission" date="2020-08" db="EMBL/GenBank/DDBJ databases">
        <title>Genome public.</title>
        <authorList>
            <person name="Liu C."/>
            <person name="Sun Q."/>
        </authorList>
    </citation>
    <scope>NUCLEOTIDE SEQUENCE</scope>
    <source>
        <strain evidence="3">NSJ-42</strain>
    </source>
</reference>
<comment type="caution">
    <text evidence="3">The sequence shown here is derived from an EMBL/GenBank/DDBJ whole genome shotgun (WGS) entry which is preliminary data.</text>
</comment>
<proteinExistence type="predicted"/>
<gene>
    <name evidence="3" type="ORF">H8R92_06615</name>
</gene>
<organism evidence="3 4">
    <name type="scientific">Clostridium lentum</name>
    <dbReference type="NCBI Taxonomy" id="2763037"/>
    <lineage>
        <taxon>Bacteria</taxon>
        <taxon>Bacillati</taxon>
        <taxon>Bacillota</taxon>
        <taxon>Clostridia</taxon>
        <taxon>Eubacteriales</taxon>
        <taxon>Clostridiaceae</taxon>
        <taxon>Clostridium</taxon>
    </lineage>
</organism>
<evidence type="ECO:0000256" key="1">
    <source>
        <dbReference type="ARBA" id="ARBA00003238"/>
    </source>
</evidence>
<dbReference type="Gene3D" id="3.30.1180.10">
    <property type="match status" value="1"/>
</dbReference>